<proteinExistence type="predicted"/>
<reference evidence="1" key="2">
    <citation type="submission" date="2013-05" db="EMBL/GenBank/DDBJ databases">
        <authorList>
            <person name="Carter J.-M."/>
            <person name="Baker S.C."/>
            <person name="Pink R."/>
            <person name="Carter D.R.F."/>
            <person name="Collins A."/>
            <person name="Tomlin J."/>
            <person name="Gibbs M."/>
            <person name="Breuker C.J."/>
        </authorList>
    </citation>
    <scope>NUCLEOTIDE SEQUENCE</scope>
    <source>
        <tissue evidence="1">Ovary</tissue>
    </source>
</reference>
<evidence type="ECO:0000313" key="1">
    <source>
        <dbReference type="EMBL" id="JAA78280.1"/>
    </source>
</evidence>
<reference evidence="1" key="1">
    <citation type="journal article" date="2013" name="BMC Genomics">
        <title>Unscrambling butterfly oogenesis.</title>
        <authorList>
            <person name="Carter J.M."/>
            <person name="Baker S.C."/>
            <person name="Pink R."/>
            <person name="Carter D.R."/>
            <person name="Collins A."/>
            <person name="Tomlin J."/>
            <person name="Gibbs M."/>
            <person name="Breuker C.J."/>
        </authorList>
    </citation>
    <scope>NUCLEOTIDE SEQUENCE</scope>
    <source>
        <tissue evidence="1">Ovary</tissue>
    </source>
</reference>
<accession>S4NX79</accession>
<organism evidence="1">
    <name type="scientific">Pararge aegeria</name>
    <name type="common">speckled wood butterfly</name>
    <dbReference type="NCBI Taxonomy" id="116150"/>
    <lineage>
        <taxon>Eukaryota</taxon>
        <taxon>Metazoa</taxon>
        <taxon>Ecdysozoa</taxon>
        <taxon>Arthropoda</taxon>
        <taxon>Hexapoda</taxon>
        <taxon>Insecta</taxon>
        <taxon>Pterygota</taxon>
        <taxon>Neoptera</taxon>
        <taxon>Endopterygota</taxon>
        <taxon>Lepidoptera</taxon>
        <taxon>Glossata</taxon>
        <taxon>Ditrysia</taxon>
        <taxon>Papilionoidea</taxon>
        <taxon>Nymphalidae</taxon>
        <taxon>Satyrinae</taxon>
        <taxon>Satyrini</taxon>
        <taxon>Parargina</taxon>
        <taxon>Pararge</taxon>
    </lineage>
</organism>
<protein>
    <submittedName>
        <fullName evidence="1">Uncharacterized protein</fullName>
    </submittedName>
</protein>
<dbReference type="EMBL" id="GAIX01014280">
    <property type="protein sequence ID" value="JAA78280.1"/>
    <property type="molecule type" value="Transcribed_RNA"/>
</dbReference>
<sequence>MFSDFGPFNLDCTCLRLNFKCNRNTIEIIHKFVQKKIISFIFRRFAFTDCQTTIFVVHQLFFSIQRVRAI</sequence>
<dbReference type="AlphaFoldDB" id="S4NX79"/>
<name>S4NX79_9NEOP</name>